<dbReference type="EMBL" id="ML996172">
    <property type="protein sequence ID" value="KAF2732748.1"/>
    <property type="molecule type" value="Genomic_DNA"/>
</dbReference>
<evidence type="ECO:0000313" key="1">
    <source>
        <dbReference type="EMBL" id="KAF2732748.1"/>
    </source>
</evidence>
<proteinExistence type="predicted"/>
<name>A0A9P4V154_9PLEO</name>
<dbReference type="AlphaFoldDB" id="A0A9P4V154"/>
<comment type="caution">
    <text evidence="1">The sequence shown here is derived from an EMBL/GenBank/DDBJ whole genome shotgun (WGS) entry which is preliminary data.</text>
</comment>
<organism evidence="1 2">
    <name type="scientific">Polyplosphaeria fusca</name>
    <dbReference type="NCBI Taxonomy" id="682080"/>
    <lineage>
        <taxon>Eukaryota</taxon>
        <taxon>Fungi</taxon>
        <taxon>Dikarya</taxon>
        <taxon>Ascomycota</taxon>
        <taxon>Pezizomycotina</taxon>
        <taxon>Dothideomycetes</taxon>
        <taxon>Pleosporomycetidae</taxon>
        <taxon>Pleosporales</taxon>
        <taxon>Tetraplosphaeriaceae</taxon>
        <taxon>Polyplosphaeria</taxon>
    </lineage>
</organism>
<protein>
    <submittedName>
        <fullName evidence="1">Uncharacterized protein</fullName>
    </submittedName>
</protein>
<evidence type="ECO:0000313" key="2">
    <source>
        <dbReference type="Proteomes" id="UP000799444"/>
    </source>
</evidence>
<sequence length="156" mass="17141">MSVDGWFIGYAGHGLGGADGPIGVGVSEWMDGGREEGKDRGGLRIRIDWLVWGWFGDGLGELGDLERGVGVRMCWDGTLEMRGWKTGRDDIWSTVLERERESGGESRRLLCRSPRMAGYMPFVRKASRAVAHEALGRNVLGEWFSMCGIDLACGMG</sequence>
<keyword evidence="2" id="KW-1185">Reference proteome</keyword>
<reference evidence="1" key="1">
    <citation type="journal article" date="2020" name="Stud. Mycol.">
        <title>101 Dothideomycetes genomes: a test case for predicting lifestyles and emergence of pathogens.</title>
        <authorList>
            <person name="Haridas S."/>
            <person name="Albert R."/>
            <person name="Binder M."/>
            <person name="Bloem J."/>
            <person name="Labutti K."/>
            <person name="Salamov A."/>
            <person name="Andreopoulos B."/>
            <person name="Baker S."/>
            <person name="Barry K."/>
            <person name="Bills G."/>
            <person name="Bluhm B."/>
            <person name="Cannon C."/>
            <person name="Castanera R."/>
            <person name="Culley D."/>
            <person name="Daum C."/>
            <person name="Ezra D."/>
            <person name="Gonzalez J."/>
            <person name="Henrissat B."/>
            <person name="Kuo A."/>
            <person name="Liang C."/>
            <person name="Lipzen A."/>
            <person name="Lutzoni F."/>
            <person name="Magnuson J."/>
            <person name="Mondo S."/>
            <person name="Nolan M."/>
            <person name="Ohm R."/>
            <person name="Pangilinan J."/>
            <person name="Park H.-J."/>
            <person name="Ramirez L."/>
            <person name="Alfaro M."/>
            <person name="Sun H."/>
            <person name="Tritt A."/>
            <person name="Yoshinaga Y."/>
            <person name="Zwiers L.-H."/>
            <person name="Turgeon B."/>
            <person name="Goodwin S."/>
            <person name="Spatafora J."/>
            <person name="Crous P."/>
            <person name="Grigoriev I."/>
        </authorList>
    </citation>
    <scope>NUCLEOTIDE SEQUENCE</scope>
    <source>
        <strain evidence="1">CBS 125425</strain>
    </source>
</reference>
<dbReference type="Proteomes" id="UP000799444">
    <property type="component" value="Unassembled WGS sequence"/>
</dbReference>
<accession>A0A9P4V154</accession>
<gene>
    <name evidence="1" type="ORF">EJ04DRAFT_304505</name>
</gene>